<dbReference type="GO" id="GO:0008097">
    <property type="term" value="F:5S rRNA binding"/>
    <property type="evidence" value="ECO:0007669"/>
    <property type="project" value="TreeGrafter"/>
</dbReference>
<dbReference type="GO" id="GO:1990904">
    <property type="term" value="C:ribonucleoprotein complex"/>
    <property type="evidence" value="ECO:0007669"/>
    <property type="project" value="UniProtKB-KW"/>
</dbReference>
<gene>
    <name evidence="8" type="primary">MRPL18</name>
    <name evidence="8" type="ORF">SK128_002686</name>
</gene>
<dbReference type="FunFam" id="3.30.420.80:FF:000005">
    <property type="entry name" value="39S ribosomal protein L18, mitochondrial"/>
    <property type="match status" value="1"/>
</dbReference>
<comment type="similarity">
    <text evidence="2">Belongs to the universal ribosomal protein uL18 family.</text>
</comment>
<organism evidence="8 9">
    <name type="scientific">Halocaridina rubra</name>
    <name type="common">Hawaiian red shrimp</name>
    <dbReference type="NCBI Taxonomy" id="373956"/>
    <lineage>
        <taxon>Eukaryota</taxon>
        <taxon>Metazoa</taxon>
        <taxon>Ecdysozoa</taxon>
        <taxon>Arthropoda</taxon>
        <taxon>Crustacea</taxon>
        <taxon>Multicrustacea</taxon>
        <taxon>Malacostraca</taxon>
        <taxon>Eumalacostraca</taxon>
        <taxon>Eucarida</taxon>
        <taxon>Decapoda</taxon>
        <taxon>Pleocyemata</taxon>
        <taxon>Caridea</taxon>
        <taxon>Atyoidea</taxon>
        <taxon>Atyidae</taxon>
        <taxon>Halocaridina</taxon>
    </lineage>
</organism>
<dbReference type="InterPro" id="IPR057268">
    <property type="entry name" value="Ribosomal_L18"/>
</dbReference>
<name>A0AAN8WY31_HALRR</name>
<evidence type="ECO:0000313" key="8">
    <source>
        <dbReference type="EMBL" id="KAK7070843.1"/>
    </source>
</evidence>
<evidence type="ECO:0000256" key="5">
    <source>
        <dbReference type="ARBA" id="ARBA00023274"/>
    </source>
</evidence>
<dbReference type="Gene3D" id="3.30.420.80">
    <property type="entry name" value="Ribosomal protein S11"/>
    <property type="match status" value="1"/>
</dbReference>
<dbReference type="GO" id="GO:0005743">
    <property type="term" value="C:mitochondrial inner membrane"/>
    <property type="evidence" value="ECO:0007669"/>
    <property type="project" value="UniProtKB-ARBA"/>
</dbReference>
<evidence type="ECO:0000256" key="3">
    <source>
        <dbReference type="ARBA" id="ARBA00022980"/>
    </source>
</evidence>
<dbReference type="GO" id="GO:0003735">
    <property type="term" value="F:structural constituent of ribosome"/>
    <property type="evidence" value="ECO:0007669"/>
    <property type="project" value="InterPro"/>
</dbReference>
<evidence type="ECO:0000256" key="1">
    <source>
        <dbReference type="ARBA" id="ARBA00004173"/>
    </source>
</evidence>
<dbReference type="PANTHER" id="PTHR12899">
    <property type="entry name" value="39S RIBOSOMAL PROTEIN L18, MITOCHONDRIAL"/>
    <property type="match status" value="1"/>
</dbReference>
<dbReference type="CDD" id="cd00432">
    <property type="entry name" value="Ribosomal_L18_L5e"/>
    <property type="match status" value="1"/>
</dbReference>
<comment type="subcellular location">
    <subcellularLocation>
        <location evidence="1">Mitochondrion</location>
    </subcellularLocation>
</comment>
<sequence>MFPSVSLFPLIRKHCFASLIVRRGKGNAASSNNDDINPAFVNRNPRNMEMLRIGRKPQGYALDSPNRSYWYKVLFEQSNKNITARVEHHTGTTVVSASTNEWAIKQYLYSRTDTSAAENIGRILAQRCLQSGITEIHSDLKQRTDKSEKVRLFVNALLEGGIRLQEAKYIAPHEMYRWARYLPTLPWHVTEEDVLREDEVLEKNQVKS</sequence>
<evidence type="ECO:0000313" key="9">
    <source>
        <dbReference type="Proteomes" id="UP001381693"/>
    </source>
</evidence>
<evidence type="ECO:0000256" key="6">
    <source>
        <dbReference type="ARBA" id="ARBA00069051"/>
    </source>
</evidence>
<reference evidence="8 9" key="1">
    <citation type="submission" date="2023-11" db="EMBL/GenBank/DDBJ databases">
        <title>Halocaridina rubra genome assembly.</title>
        <authorList>
            <person name="Smith C."/>
        </authorList>
    </citation>
    <scope>NUCLEOTIDE SEQUENCE [LARGE SCALE GENOMIC DNA]</scope>
    <source>
        <strain evidence="8">EP-1</strain>
        <tissue evidence="8">Whole</tissue>
    </source>
</reference>
<dbReference type="InterPro" id="IPR005484">
    <property type="entry name" value="Ribosomal_uL18_bac/plant/anim"/>
</dbReference>
<dbReference type="EMBL" id="JAXCGZ010015221">
    <property type="protein sequence ID" value="KAK7070843.1"/>
    <property type="molecule type" value="Genomic_DNA"/>
</dbReference>
<proteinExistence type="inferred from homology"/>
<evidence type="ECO:0000256" key="4">
    <source>
        <dbReference type="ARBA" id="ARBA00023128"/>
    </source>
</evidence>
<dbReference type="PANTHER" id="PTHR12899:SF3">
    <property type="entry name" value="LARGE RIBOSOMAL SUBUNIT PROTEIN UL18M"/>
    <property type="match status" value="1"/>
</dbReference>
<dbReference type="Proteomes" id="UP001381693">
    <property type="component" value="Unassembled WGS sequence"/>
</dbReference>
<evidence type="ECO:0000256" key="2">
    <source>
        <dbReference type="ARBA" id="ARBA00007116"/>
    </source>
</evidence>
<protein>
    <recommendedName>
        <fullName evidence="6">Large ribosomal subunit protein uL18m</fullName>
    </recommendedName>
    <alternativeName>
        <fullName evidence="7">39S ribosomal protein L18, mitochondrial</fullName>
    </alternativeName>
</protein>
<dbReference type="GO" id="GO:0005840">
    <property type="term" value="C:ribosome"/>
    <property type="evidence" value="ECO:0007669"/>
    <property type="project" value="UniProtKB-KW"/>
</dbReference>
<accession>A0AAN8WY31</accession>
<keyword evidence="3 8" id="KW-0689">Ribosomal protein</keyword>
<keyword evidence="9" id="KW-1185">Reference proteome</keyword>
<dbReference type="SUPFAM" id="SSF53137">
    <property type="entry name" value="Translational machinery components"/>
    <property type="match status" value="1"/>
</dbReference>
<keyword evidence="5" id="KW-0687">Ribonucleoprotein</keyword>
<dbReference type="InterPro" id="IPR036967">
    <property type="entry name" value="Ribosomal_uS11_sf"/>
</dbReference>
<comment type="caution">
    <text evidence="8">The sequence shown here is derived from an EMBL/GenBank/DDBJ whole genome shotgun (WGS) entry which is preliminary data.</text>
</comment>
<dbReference type="GO" id="GO:0006412">
    <property type="term" value="P:translation"/>
    <property type="evidence" value="ECO:0007669"/>
    <property type="project" value="InterPro"/>
</dbReference>
<evidence type="ECO:0000256" key="7">
    <source>
        <dbReference type="ARBA" id="ARBA00082661"/>
    </source>
</evidence>
<keyword evidence="4" id="KW-0496">Mitochondrion</keyword>
<dbReference type="AlphaFoldDB" id="A0AAN8WY31"/>